<evidence type="ECO:0000313" key="2">
    <source>
        <dbReference type="Proteomes" id="UP001470230"/>
    </source>
</evidence>
<gene>
    <name evidence="1" type="ORF">M9Y10_019874</name>
</gene>
<accession>A0ABR2HIP8</accession>
<comment type="caution">
    <text evidence="1">The sequence shown here is derived from an EMBL/GenBank/DDBJ whole genome shotgun (WGS) entry which is preliminary data.</text>
</comment>
<protein>
    <submittedName>
        <fullName evidence="1">Uncharacterized protein</fullName>
    </submittedName>
</protein>
<evidence type="ECO:0000313" key="1">
    <source>
        <dbReference type="EMBL" id="KAK8847287.1"/>
    </source>
</evidence>
<name>A0ABR2HIP8_9EUKA</name>
<keyword evidence="2" id="KW-1185">Reference proteome</keyword>
<reference evidence="1 2" key="1">
    <citation type="submission" date="2024-04" db="EMBL/GenBank/DDBJ databases">
        <title>Tritrichomonas musculus Genome.</title>
        <authorList>
            <person name="Alves-Ferreira E."/>
            <person name="Grigg M."/>
            <person name="Lorenzi H."/>
            <person name="Galac M."/>
        </authorList>
    </citation>
    <scope>NUCLEOTIDE SEQUENCE [LARGE SCALE GENOMIC DNA]</scope>
    <source>
        <strain evidence="1 2">EAF2021</strain>
    </source>
</reference>
<proteinExistence type="predicted"/>
<dbReference type="EMBL" id="JAPFFF010000028">
    <property type="protein sequence ID" value="KAK8847287.1"/>
    <property type="molecule type" value="Genomic_DNA"/>
</dbReference>
<sequence>MLFVLLFIRIPLSKFYEEKLKILLKQRTELNNIIENYRTQLVEYCGNCITQKTDDKWECCNPPKEQTKIVNSNRIAQKLEEKRNSLMIIRDEINIVRNKIAEVRLNEIIPKIDNCECDDEIIKKLKEKISEHKINEL</sequence>
<dbReference type="Proteomes" id="UP001470230">
    <property type="component" value="Unassembled WGS sequence"/>
</dbReference>
<organism evidence="1 2">
    <name type="scientific">Tritrichomonas musculus</name>
    <dbReference type="NCBI Taxonomy" id="1915356"/>
    <lineage>
        <taxon>Eukaryota</taxon>
        <taxon>Metamonada</taxon>
        <taxon>Parabasalia</taxon>
        <taxon>Tritrichomonadida</taxon>
        <taxon>Tritrichomonadidae</taxon>
        <taxon>Tritrichomonas</taxon>
    </lineage>
</organism>